<gene>
    <name evidence="1" type="ORF">DLK05_06355</name>
</gene>
<accession>A0A434AWH4</accession>
<dbReference type="OrthoDB" id="146245at2"/>
<dbReference type="Proteomes" id="UP000282985">
    <property type="component" value="Unassembled WGS sequence"/>
</dbReference>
<keyword evidence="2" id="KW-1185">Reference proteome</keyword>
<reference evidence="1 2" key="1">
    <citation type="submission" date="2018-11" db="EMBL/GenBank/DDBJ databases">
        <title>Parancylomarina longa gen. nov., sp. nov., isolated from sediments of southern Okinawa.</title>
        <authorList>
            <person name="Fu T."/>
        </authorList>
    </citation>
    <scope>NUCLEOTIDE SEQUENCE [LARGE SCALE GENOMIC DNA]</scope>
    <source>
        <strain evidence="1 2">T3-2 S1-C</strain>
    </source>
</reference>
<evidence type="ECO:0000313" key="1">
    <source>
        <dbReference type="EMBL" id="RUT78757.1"/>
    </source>
</evidence>
<dbReference type="AlphaFoldDB" id="A0A434AWH4"/>
<sequence>MIETSTLYNTLTDQIVQNWMLAPEILPSIKTKYSNFTKILWESKFDKFIHFLKKQSQLNHPDRKKLLNKLSQFFKYNLNYSEAQLHLLFSDDMISASKDFIINAWKFDPDLSYEEIFQALRNMWIIFGLQSLFGKKIESTPSLMAYSLLYPYTDNFLDDLTISNEEKNKFSERFALRLSGVRSSTSTYIEKQTFALVDLIEDEFNRTEYPQIYQSLIDIHDAQTKSIDLLDNTQLLSETDLLKICIRKGATSVIADGYLILGELSDQQKQLLFEYGAYLQILDDLQDANEDYEMGVNTCFSRLLPHQKLDKILCKTYYLGRSFLRTLQKLYPNEKIFYDLLRRSFGLILLASLLQNQQNFSSKFIQKMENHSPFRYSFIIQRMEDLQPLKHLFLQKIENYKQQVSAKVS</sequence>
<dbReference type="EMBL" id="RJJX01000006">
    <property type="protein sequence ID" value="RUT78757.1"/>
    <property type="molecule type" value="Genomic_DNA"/>
</dbReference>
<name>A0A434AWH4_9BACT</name>
<protein>
    <recommendedName>
        <fullName evidence="3">Class 1 isoprenoid biosynthesis enzyme</fullName>
    </recommendedName>
</protein>
<evidence type="ECO:0000313" key="2">
    <source>
        <dbReference type="Proteomes" id="UP000282985"/>
    </source>
</evidence>
<evidence type="ECO:0008006" key="3">
    <source>
        <dbReference type="Google" id="ProtNLM"/>
    </source>
</evidence>
<organism evidence="1 2">
    <name type="scientific">Ancylomarina longa</name>
    <dbReference type="NCBI Taxonomy" id="2487017"/>
    <lineage>
        <taxon>Bacteria</taxon>
        <taxon>Pseudomonadati</taxon>
        <taxon>Bacteroidota</taxon>
        <taxon>Bacteroidia</taxon>
        <taxon>Marinilabiliales</taxon>
        <taxon>Marinifilaceae</taxon>
        <taxon>Ancylomarina</taxon>
    </lineage>
</organism>
<comment type="caution">
    <text evidence="1">The sequence shown here is derived from an EMBL/GenBank/DDBJ whole genome shotgun (WGS) entry which is preliminary data.</text>
</comment>
<dbReference type="RefSeq" id="WP_127343153.1">
    <property type="nucleotide sequence ID" value="NZ_RJJX01000006.1"/>
</dbReference>
<proteinExistence type="predicted"/>